<accession>A0A0R2JE19</accession>
<keyword evidence="5" id="KW-1185">Reference proteome</keyword>
<evidence type="ECO:0000313" key="5">
    <source>
        <dbReference type="Proteomes" id="UP000051655"/>
    </source>
</evidence>
<evidence type="ECO:0000256" key="1">
    <source>
        <dbReference type="SAM" id="Coils"/>
    </source>
</evidence>
<dbReference type="Proteomes" id="UP000051655">
    <property type="component" value="Unassembled WGS sequence"/>
</dbReference>
<keyword evidence="3" id="KW-0472">Membrane</keyword>
<keyword evidence="3" id="KW-0812">Transmembrane</keyword>
<feature type="coiled-coil region" evidence="1">
    <location>
        <begin position="13"/>
        <end position="69"/>
    </location>
</feature>
<dbReference type="AlphaFoldDB" id="A0A0R2JE19"/>
<evidence type="ECO:0000256" key="2">
    <source>
        <dbReference type="SAM" id="MobiDB-lite"/>
    </source>
</evidence>
<keyword evidence="1" id="KW-0175">Coiled coil</keyword>
<feature type="transmembrane region" description="Helical" evidence="3">
    <location>
        <begin position="515"/>
        <end position="534"/>
    </location>
</feature>
<feature type="region of interest" description="Disordered" evidence="2">
    <location>
        <begin position="440"/>
        <end position="463"/>
    </location>
</feature>
<keyword evidence="3" id="KW-1133">Transmembrane helix</keyword>
<evidence type="ECO:0000256" key="3">
    <source>
        <dbReference type="SAM" id="Phobius"/>
    </source>
</evidence>
<comment type="caution">
    <text evidence="4">The sequence shown here is derived from an EMBL/GenBank/DDBJ whole genome shotgun (WGS) entry which is preliminary data.</text>
</comment>
<sequence>MEGNNKIVLTKTVASLQQSIKEQEEIITDEETKLNLLTEENKAFNINQKEQLSNIKGELEVTLAKLLAENRQLIAGFNQDLKLLMSNPDISDQNKTSAKAKILSQIDEVNKRRYLTERQAVDKFERKEQEILASTKQTNEDYEDKGWQHERNIINAKNIKAQLVEEINSVLKDKSSKSEPVKVENLELSNNMAIPVRSLDENKKEVNEAAEKTANNLNDEAKTVQNLNQRDKSTPEFSNNNTLNTAEKVANNGKSLSATIQNLGVQENDDDVFNALSNNFSDIWNILGEASQALNDNNHKLVNDLSNILSQGIDELSAIVDKSLAPQANFNVKTQDTLNDEELYNNSLPKSTNRGGEINQSLNHKAIPVNIMHDKTEIIVKEDKKQESTEISNQPASVRSLITNPGSVVEQIAPIVNEIPKALNKPAVVKAESGAKVKTDNYNEMNGKTDPLVKENGNGEANGVDKTEVKASVNVLQGMKPLIQEVQNKGKQVQNLASMPVDLPETAVKEKSDRILALLVCIGALFVLMSSKLVDLKNKQK</sequence>
<protein>
    <submittedName>
        <fullName evidence="4">Uncharacterized protein</fullName>
    </submittedName>
</protein>
<dbReference type="PATRIC" id="fig|1616.3.peg.106"/>
<dbReference type="EMBL" id="JQBP01000001">
    <property type="protein sequence ID" value="KRN75616.1"/>
    <property type="molecule type" value="Genomic_DNA"/>
</dbReference>
<organism evidence="4 5">
    <name type="scientific">Weissella kandleri</name>
    <dbReference type="NCBI Taxonomy" id="1616"/>
    <lineage>
        <taxon>Bacteria</taxon>
        <taxon>Bacillati</taxon>
        <taxon>Bacillota</taxon>
        <taxon>Bacilli</taxon>
        <taxon>Lactobacillales</taxon>
        <taxon>Lactobacillaceae</taxon>
        <taxon>Weissella</taxon>
    </lineage>
</organism>
<proteinExistence type="predicted"/>
<gene>
    <name evidence="4" type="ORF">IV73_GL000103</name>
</gene>
<reference evidence="4 5" key="1">
    <citation type="journal article" date="2015" name="Genome Announc.">
        <title>Expanding the biotechnology potential of lactobacilli through comparative genomics of 213 strains and associated genera.</title>
        <authorList>
            <person name="Sun Z."/>
            <person name="Harris H.M."/>
            <person name="McCann A."/>
            <person name="Guo C."/>
            <person name="Argimon S."/>
            <person name="Zhang W."/>
            <person name="Yang X."/>
            <person name="Jeffery I.B."/>
            <person name="Cooney J.C."/>
            <person name="Kagawa T.F."/>
            <person name="Liu W."/>
            <person name="Song Y."/>
            <person name="Salvetti E."/>
            <person name="Wrobel A."/>
            <person name="Rasinkangas P."/>
            <person name="Parkhill J."/>
            <person name="Rea M.C."/>
            <person name="O'Sullivan O."/>
            <person name="Ritari J."/>
            <person name="Douillard F.P."/>
            <person name="Paul Ross R."/>
            <person name="Yang R."/>
            <person name="Briner A.E."/>
            <person name="Felis G.E."/>
            <person name="de Vos W.M."/>
            <person name="Barrangou R."/>
            <person name="Klaenhammer T.R."/>
            <person name="Caufield P.W."/>
            <person name="Cui Y."/>
            <person name="Zhang H."/>
            <person name="O'Toole P.W."/>
        </authorList>
    </citation>
    <scope>NUCLEOTIDE SEQUENCE [LARGE SCALE GENOMIC DNA]</scope>
    <source>
        <strain evidence="4 5">DSM 20593</strain>
    </source>
</reference>
<feature type="coiled-coil region" evidence="1">
    <location>
        <begin position="196"/>
        <end position="230"/>
    </location>
</feature>
<evidence type="ECO:0000313" key="4">
    <source>
        <dbReference type="EMBL" id="KRN75616.1"/>
    </source>
</evidence>
<name>A0A0R2JE19_9LACO</name>